<sequence length="100" mass="10800">MAQTAAAVVLATGHRCRVGAAKPRSNSSSSDSKVGWQLLGNGGCFTVWLVARWPSSGGRSNESWLAARTPLEQQQLVEEGGEMRKKNSIWPLPFVSCINE</sequence>
<dbReference type="EMBL" id="GISG01011148">
    <property type="protein sequence ID" value="MBA4616384.1"/>
    <property type="molecule type" value="Transcribed_RNA"/>
</dbReference>
<dbReference type="AlphaFoldDB" id="A0A7C9CIN8"/>
<organism evidence="1">
    <name type="scientific">Opuntia streptacantha</name>
    <name type="common">Prickly pear cactus</name>
    <name type="synonym">Opuntia cardona</name>
    <dbReference type="NCBI Taxonomy" id="393608"/>
    <lineage>
        <taxon>Eukaryota</taxon>
        <taxon>Viridiplantae</taxon>
        <taxon>Streptophyta</taxon>
        <taxon>Embryophyta</taxon>
        <taxon>Tracheophyta</taxon>
        <taxon>Spermatophyta</taxon>
        <taxon>Magnoliopsida</taxon>
        <taxon>eudicotyledons</taxon>
        <taxon>Gunneridae</taxon>
        <taxon>Pentapetalae</taxon>
        <taxon>Caryophyllales</taxon>
        <taxon>Cactineae</taxon>
        <taxon>Cactaceae</taxon>
        <taxon>Opuntioideae</taxon>
        <taxon>Opuntia</taxon>
    </lineage>
</organism>
<protein>
    <submittedName>
        <fullName evidence="1">Uncharacterized protein</fullName>
    </submittedName>
</protein>
<proteinExistence type="predicted"/>
<dbReference type="EMBL" id="GISG01011149">
    <property type="protein sequence ID" value="MBA4616385.1"/>
    <property type="molecule type" value="Transcribed_RNA"/>
</dbReference>
<accession>A0A7C9CIN8</accession>
<reference evidence="1" key="2">
    <citation type="submission" date="2020-07" db="EMBL/GenBank/DDBJ databases">
        <authorList>
            <person name="Vera ALvarez R."/>
            <person name="Arias-Moreno D.M."/>
            <person name="Jimenez-Jacinto V."/>
            <person name="Jimenez-Bremont J.F."/>
            <person name="Swaminathan K."/>
            <person name="Moose S.P."/>
            <person name="Guerrero-Gonzalez M.L."/>
            <person name="Marino-Ramirez L."/>
            <person name="Landsman D."/>
            <person name="Rodriguez-Kessler M."/>
            <person name="Delgado-Sanchez P."/>
        </authorList>
    </citation>
    <scope>NUCLEOTIDE SEQUENCE</scope>
    <source>
        <tissue evidence="1">Cladode</tissue>
    </source>
</reference>
<name>A0A7C9CIN8_OPUST</name>
<reference evidence="1" key="1">
    <citation type="journal article" date="2013" name="J. Plant Res.">
        <title>Effect of fungi and light on seed germination of three Opuntia species from semiarid lands of central Mexico.</title>
        <authorList>
            <person name="Delgado-Sanchez P."/>
            <person name="Jimenez-Bremont J.F."/>
            <person name="Guerrero-Gonzalez Mde L."/>
            <person name="Flores J."/>
        </authorList>
    </citation>
    <scope>NUCLEOTIDE SEQUENCE</scope>
    <source>
        <tissue evidence="1">Cladode</tissue>
    </source>
</reference>
<evidence type="ECO:0000313" key="1">
    <source>
        <dbReference type="EMBL" id="MBA4616385.1"/>
    </source>
</evidence>
<dbReference type="EMBL" id="GISG01011147">
    <property type="protein sequence ID" value="MBA4616383.1"/>
    <property type="molecule type" value="Transcribed_RNA"/>
</dbReference>